<evidence type="ECO:0000259" key="5">
    <source>
        <dbReference type="PROSITE" id="PS50011"/>
    </source>
</evidence>
<evidence type="ECO:0000256" key="3">
    <source>
        <dbReference type="ARBA" id="ARBA00022777"/>
    </source>
</evidence>
<keyword evidence="3" id="KW-0418">Kinase</keyword>
<evidence type="ECO:0000256" key="1">
    <source>
        <dbReference type="ARBA" id="ARBA00022679"/>
    </source>
</evidence>
<feature type="domain" description="Protein kinase" evidence="5">
    <location>
        <begin position="23"/>
        <end position="290"/>
    </location>
</feature>
<reference evidence="6 7" key="1">
    <citation type="submission" date="2023-06" db="EMBL/GenBank/DDBJ databases">
        <title>Black Yeasts Isolated from many extreme environments.</title>
        <authorList>
            <person name="Coleine C."/>
            <person name="Stajich J.E."/>
            <person name="Selbmann L."/>
        </authorList>
    </citation>
    <scope>NUCLEOTIDE SEQUENCE [LARGE SCALE GENOMIC DNA]</scope>
    <source>
        <strain evidence="6 7">CCFEE 5887</strain>
    </source>
</reference>
<comment type="caution">
    <text evidence="6">The sequence shown here is derived from an EMBL/GenBank/DDBJ whole genome shotgun (WGS) entry which is preliminary data.</text>
</comment>
<dbReference type="AlphaFoldDB" id="A0AAV9PXM2"/>
<dbReference type="GO" id="GO:0005524">
    <property type="term" value="F:ATP binding"/>
    <property type="evidence" value="ECO:0007669"/>
    <property type="project" value="UniProtKB-KW"/>
</dbReference>
<evidence type="ECO:0000256" key="4">
    <source>
        <dbReference type="ARBA" id="ARBA00022840"/>
    </source>
</evidence>
<dbReference type="InterPro" id="IPR051681">
    <property type="entry name" value="Ser/Thr_Kinases-Pseudokinases"/>
</dbReference>
<dbReference type="Proteomes" id="UP001345827">
    <property type="component" value="Unassembled WGS sequence"/>
</dbReference>
<evidence type="ECO:0000313" key="7">
    <source>
        <dbReference type="Proteomes" id="UP001345827"/>
    </source>
</evidence>
<dbReference type="PANTHER" id="PTHR44329">
    <property type="entry name" value="SERINE/THREONINE-PROTEIN KINASE TNNI3K-RELATED"/>
    <property type="match status" value="1"/>
</dbReference>
<keyword evidence="4" id="KW-0067">ATP-binding</keyword>
<gene>
    <name evidence="6" type="ORF">LTR25_009609</name>
</gene>
<dbReference type="SUPFAM" id="SSF56112">
    <property type="entry name" value="Protein kinase-like (PK-like)"/>
    <property type="match status" value="1"/>
</dbReference>
<dbReference type="PROSITE" id="PS50011">
    <property type="entry name" value="PROTEIN_KINASE_DOM"/>
    <property type="match status" value="1"/>
</dbReference>
<keyword evidence="2" id="KW-0547">Nucleotide-binding</keyword>
<dbReference type="Gene3D" id="1.10.510.10">
    <property type="entry name" value="Transferase(Phosphotransferase) domain 1"/>
    <property type="match status" value="1"/>
</dbReference>
<dbReference type="Pfam" id="PF00069">
    <property type="entry name" value="Pkinase"/>
    <property type="match status" value="1"/>
</dbReference>
<sequence>MCYTFMLNKTYENNRSLPSTSTIEGLDCIDVGKSGNVYALDARRVVKRYEGDDDAEIRAEREVYDRLGRHPNIAEFLGALDDGSIVLERGQVLRDRLSEQTSARSIPLRTKYRWIKQAATGLQYLHDYNIIQADVGCRNMIIAHGNLKLIDFEGCSIDGKGPTSSYEWFSYKPSTPRATVQTDIFALGCAIYEIVTGRPPHHELKGMKNAQARVERLYESNQFPDVADLPMGALMLDCWHGKFKSMREVVERIELLRQSTTKSRYIISWWRMMTVQCQPKWRLQPSEDGP</sequence>
<protein>
    <recommendedName>
        <fullName evidence="5">Protein kinase domain-containing protein</fullName>
    </recommendedName>
</protein>
<proteinExistence type="predicted"/>
<dbReference type="InterPro" id="IPR000719">
    <property type="entry name" value="Prot_kinase_dom"/>
</dbReference>
<evidence type="ECO:0000256" key="2">
    <source>
        <dbReference type="ARBA" id="ARBA00022741"/>
    </source>
</evidence>
<organism evidence="6 7">
    <name type="scientific">Vermiconidia calcicola</name>
    <dbReference type="NCBI Taxonomy" id="1690605"/>
    <lineage>
        <taxon>Eukaryota</taxon>
        <taxon>Fungi</taxon>
        <taxon>Dikarya</taxon>
        <taxon>Ascomycota</taxon>
        <taxon>Pezizomycotina</taxon>
        <taxon>Dothideomycetes</taxon>
        <taxon>Dothideomycetidae</taxon>
        <taxon>Mycosphaerellales</taxon>
        <taxon>Extremaceae</taxon>
        <taxon>Vermiconidia</taxon>
    </lineage>
</organism>
<dbReference type="GO" id="GO:0004674">
    <property type="term" value="F:protein serine/threonine kinase activity"/>
    <property type="evidence" value="ECO:0007669"/>
    <property type="project" value="TreeGrafter"/>
</dbReference>
<dbReference type="EMBL" id="JAXLQG010000021">
    <property type="protein sequence ID" value="KAK5529829.1"/>
    <property type="molecule type" value="Genomic_DNA"/>
</dbReference>
<keyword evidence="1" id="KW-0808">Transferase</keyword>
<evidence type="ECO:0000313" key="6">
    <source>
        <dbReference type="EMBL" id="KAK5529829.1"/>
    </source>
</evidence>
<dbReference type="PANTHER" id="PTHR44329:SF288">
    <property type="entry name" value="MITOGEN-ACTIVATED PROTEIN KINASE KINASE KINASE 20"/>
    <property type="match status" value="1"/>
</dbReference>
<dbReference type="InterPro" id="IPR011009">
    <property type="entry name" value="Kinase-like_dom_sf"/>
</dbReference>
<keyword evidence="7" id="KW-1185">Reference proteome</keyword>
<name>A0AAV9PXM2_9PEZI</name>
<accession>A0AAV9PXM2</accession>